<dbReference type="GO" id="GO:0017040">
    <property type="term" value="F:N-acylsphingosine amidohydrolase activity"/>
    <property type="evidence" value="ECO:0007669"/>
    <property type="project" value="InterPro"/>
</dbReference>
<sequence>MRTSQWVTRACGARCWRRWRRRRAPGDAPVPGVGGYRERVVCTSPQITSRGLHPQTLSTILSGTVLAAHRAHASLAPGSLALGGRVENGTIKRSPPAYHANPAAERPRYSDAGGDGDQEWGVGVLRFAATPAEA</sequence>
<evidence type="ECO:0000313" key="3">
    <source>
        <dbReference type="EMBL" id="KAJ7318246.1"/>
    </source>
</evidence>
<organism evidence="3 4">
    <name type="scientific">Mycena albidolilacea</name>
    <dbReference type="NCBI Taxonomy" id="1033008"/>
    <lineage>
        <taxon>Eukaryota</taxon>
        <taxon>Fungi</taxon>
        <taxon>Dikarya</taxon>
        <taxon>Basidiomycota</taxon>
        <taxon>Agaricomycotina</taxon>
        <taxon>Agaricomycetes</taxon>
        <taxon>Agaricomycetidae</taxon>
        <taxon>Agaricales</taxon>
        <taxon>Marasmiineae</taxon>
        <taxon>Mycenaceae</taxon>
        <taxon>Mycena</taxon>
    </lineage>
</organism>
<evidence type="ECO:0000256" key="1">
    <source>
        <dbReference type="SAM" id="MobiDB-lite"/>
    </source>
</evidence>
<name>A0AAD6ZD59_9AGAR</name>
<keyword evidence="4" id="KW-1185">Reference proteome</keyword>
<evidence type="ECO:0000313" key="4">
    <source>
        <dbReference type="Proteomes" id="UP001218218"/>
    </source>
</evidence>
<dbReference type="AlphaFoldDB" id="A0AAD6ZD59"/>
<proteinExistence type="predicted"/>
<dbReference type="EMBL" id="JARIHO010000059">
    <property type="protein sequence ID" value="KAJ7318246.1"/>
    <property type="molecule type" value="Genomic_DNA"/>
</dbReference>
<accession>A0AAD6ZD59</accession>
<dbReference type="GO" id="GO:0046512">
    <property type="term" value="P:sphingosine biosynthetic process"/>
    <property type="evidence" value="ECO:0007669"/>
    <property type="project" value="TreeGrafter"/>
</dbReference>
<feature type="region of interest" description="Disordered" evidence="1">
    <location>
        <begin position="85"/>
        <end position="117"/>
    </location>
</feature>
<dbReference type="GO" id="GO:0046514">
    <property type="term" value="P:ceramide catabolic process"/>
    <property type="evidence" value="ECO:0007669"/>
    <property type="project" value="InterPro"/>
</dbReference>
<evidence type="ECO:0000259" key="2">
    <source>
        <dbReference type="Pfam" id="PF04734"/>
    </source>
</evidence>
<protein>
    <recommendedName>
        <fullName evidence="2">Neutral/alkaline non-lysosomal ceramidase N-terminal domain-containing protein</fullName>
    </recommendedName>
</protein>
<reference evidence="3" key="1">
    <citation type="submission" date="2023-03" db="EMBL/GenBank/DDBJ databases">
        <title>Massive genome expansion in bonnet fungi (Mycena s.s.) driven by repeated elements and novel gene families across ecological guilds.</title>
        <authorList>
            <consortium name="Lawrence Berkeley National Laboratory"/>
            <person name="Harder C.B."/>
            <person name="Miyauchi S."/>
            <person name="Viragh M."/>
            <person name="Kuo A."/>
            <person name="Thoen E."/>
            <person name="Andreopoulos B."/>
            <person name="Lu D."/>
            <person name="Skrede I."/>
            <person name="Drula E."/>
            <person name="Henrissat B."/>
            <person name="Morin E."/>
            <person name="Kohler A."/>
            <person name="Barry K."/>
            <person name="LaButti K."/>
            <person name="Morin E."/>
            <person name="Salamov A."/>
            <person name="Lipzen A."/>
            <person name="Mereny Z."/>
            <person name="Hegedus B."/>
            <person name="Baldrian P."/>
            <person name="Stursova M."/>
            <person name="Weitz H."/>
            <person name="Taylor A."/>
            <person name="Grigoriev I.V."/>
            <person name="Nagy L.G."/>
            <person name="Martin F."/>
            <person name="Kauserud H."/>
        </authorList>
    </citation>
    <scope>NUCLEOTIDE SEQUENCE</scope>
    <source>
        <strain evidence="3">CBHHK002</strain>
    </source>
</reference>
<dbReference type="Pfam" id="PF04734">
    <property type="entry name" value="Ceramidase_alk"/>
    <property type="match status" value="1"/>
</dbReference>
<dbReference type="PANTHER" id="PTHR12670:SF1">
    <property type="entry name" value="NEUTRAL CERAMIDASE"/>
    <property type="match status" value="1"/>
</dbReference>
<dbReference type="PANTHER" id="PTHR12670">
    <property type="entry name" value="CERAMIDASE"/>
    <property type="match status" value="1"/>
</dbReference>
<comment type="caution">
    <text evidence="3">The sequence shown here is derived from an EMBL/GenBank/DDBJ whole genome shotgun (WGS) entry which is preliminary data.</text>
</comment>
<feature type="domain" description="Neutral/alkaline non-lysosomal ceramidase N-terminal" evidence="2">
    <location>
        <begin position="32"/>
        <end position="116"/>
    </location>
</feature>
<gene>
    <name evidence="3" type="ORF">DFH08DRAFT_820239</name>
</gene>
<dbReference type="GO" id="GO:0042759">
    <property type="term" value="P:long-chain fatty acid biosynthetic process"/>
    <property type="evidence" value="ECO:0007669"/>
    <property type="project" value="TreeGrafter"/>
</dbReference>
<dbReference type="Proteomes" id="UP001218218">
    <property type="component" value="Unassembled WGS sequence"/>
</dbReference>
<dbReference type="InterPro" id="IPR006823">
    <property type="entry name" value="Ceramidase_alk"/>
</dbReference>
<dbReference type="GO" id="GO:0016020">
    <property type="term" value="C:membrane"/>
    <property type="evidence" value="ECO:0007669"/>
    <property type="project" value="GOC"/>
</dbReference>
<dbReference type="GO" id="GO:0005576">
    <property type="term" value="C:extracellular region"/>
    <property type="evidence" value="ECO:0007669"/>
    <property type="project" value="TreeGrafter"/>
</dbReference>
<dbReference type="InterPro" id="IPR031329">
    <property type="entry name" value="NEUT/ALK_ceramidase_N"/>
</dbReference>